<keyword evidence="2" id="KW-1185">Reference proteome</keyword>
<proteinExistence type="predicted"/>
<organism evidence="1 2">
    <name type="scientific">Jannaschia pagri</name>
    <dbReference type="NCBI Taxonomy" id="2829797"/>
    <lineage>
        <taxon>Bacteria</taxon>
        <taxon>Pseudomonadati</taxon>
        <taxon>Pseudomonadota</taxon>
        <taxon>Alphaproteobacteria</taxon>
        <taxon>Rhodobacterales</taxon>
        <taxon>Roseobacteraceae</taxon>
        <taxon>Jannaschia</taxon>
    </lineage>
</organism>
<dbReference type="Proteomes" id="UP000786693">
    <property type="component" value="Unassembled WGS sequence"/>
</dbReference>
<accession>A0ABQ4NRS2</accession>
<dbReference type="EMBL" id="BPFH01000012">
    <property type="protein sequence ID" value="GIT97116.1"/>
    <property type="molecule type" value="Genomic_DNA"/>
</dbReference>
<evidence type="ECO:0008006" key="3">
    <source>
        <dbReference type="Google" id="ProtNLM"/>
    </source>
</evidence>
<gene>
    <name evidence="1" type="ORF">JANAI62_37390</name>
</gene>
<reference evidence="1 2" key="1">
    <citation type="submission" date="2021-05" db="EMBL/GenBank/DDBJ databases">
        <title>Bacteria Genome sequencing.</title>
        <authorList>
            <person name="Takabe Y."/>
            <person name="Nakajima Y."/>
            <person name="Suzuki S."/>
            <person name="Shiozaki T."/>
        </authorList>
    </citation>
    <scope>NUCLEOTIDE SEQUENCE [LARGE SCALE GENOMIC DNA]</scope>
    <source>
        <strain evidence="1 2">AI_62</strain>
    </source>
</reference>
<evidence type="ECO:0000313" key="1">
    <source>
        <dbReference type="EMBL" id="GIT97116.1"/>
    </source>
</evidence>
<evidence type="ECO:0000313" key="2">
    <source>
        <dbReference type="Proteomes" id="UP000786693"/>
    </source>
</evidence>
<name>A0ABQ4NRS2_9RHOB</name>
<dbReference type="RefSeq" id="WP_220750593.1">
    <property type="nucleotide sequence ID" value="NZ_BPFH01000012.1"/>
</dbReference>
<comment type="caution">
    <text evidence="1">The sequence shown here is derived from an EMBL/GenBank/DDBJ whole genome shotgun (WGS) entry which is preliminary data.</text>
</comment>
<sequence>MIPQEEGRLISRIAQRVIRSRGERPQGGRDGLAEGSADYEAYIVTPGFPRMGFTLGTYLRSPKEFGVQSHGILYPDLKKLKWRQYDGAEYITFTHAGEAYTLRGRGLYEMYLAMMDGTLQSVLEYDASVFAPIDPSQPIIDRVAVTDVAEMVRRSREDRESRRTH</sequence>
<protein>
    <recommendedName>
        <fullName evidence="3">SnoaL-like domain-containing protein</fullName>
    </recommendedName>
</protein>